<dbReference type="InterPro" id="IPR043502">
    <property type="entry name" value="DNA/RNA_pol_sf"/>
</dbReference>
<protein>
    <recommendedName>
        <fullName evidence="1">Reverse transcriptase domain-containing protein</fullName>
    </recommendedName>
</protein>
<evidence type="ECO:0000259" key="1">
    <source>
        <dbReference type="PROSITE" id="PS50878"/>
    </source>
</evidence>
<evidence type="ECO:0000313" key="3">
    <source>
        <dbReference type="Proteomes" id="UP001057375"/>
    </source>
</evidence>
<gene>
    <name evidence="2" type="ORF">ADUPG1_011575</name>
</gene>
<proteinExistence type="predicted"/>
<feature type="non-terminal residue" evidence="2">
    <location>
        <position position="405"/>
    </location>
</feature>
<dbReference type="Pfam" id="PF00078">
    <property type="entry name" value="RVT_1"/>
    <property type="match status" value="1"/>
</dbReference>
<reference evidence="2" key="1">
    <citation type="submission" date="2022-03" db="EMBL/GenBank/DDBJ databases">
        <title>Draft genome sequence of Aduncisulcus paluster, a free-living microaerophilic Fornicata.</title>
        <authorList>
            <person name="Yuyama I."/>
            <person name="Kume K."/>
            <person name="Tamura T."/>
            <person name="Inagaki Y."/>
            <person name="Hashimoto T."/>
        </authorList>
    </citation>
    <scope>NUCLEOTIDE SEQUENCE</scope>
    <source>
        <strain evidence="2">NY0171</strain>
    </source>
</reference>
<evidence type="ECO:0000313" key="2">
    <source>
        <dbReference type="EMBL" id="GKT19813.1"/>
    </source>
</evidence>
<name>A0ABQ5JW82_9EUKA</name>
<dbReference type="InterPro" id="IPR000477">
    <property type="entry name" value="RT_dom"/>
</dbReference>
<dbReference type="Gene3D" id="3.30.70.270">
    <property type="match status" value="1"/>
</dbReference>
<keyword evidence="3" id="KW-1185">Reference proteome</keyword>
<dbReference type="EMBL" id="BQXS01012104">
    <property type="protein sequence ID" value="GKT19813.1"/>
    <property type="molecule type" value="Genomic_DNA"/>
</dbReference>
<organism evidence="2 3">
    <name type="scientific">Aduncisulcus paluster</name>
    <dbReference type="NCBI Taxonomy" id="2918883"/>
    <lineage>
        <taxon>Eukaryota</taxon>
        <taxon>Metamonada</taxon>
        <taxon>Carpediemonas-like organisms</taxon>
        <taxon>Aduncisulcus</taxon>
    </lineage>
</organism>
<dbReference type="SUPFAM" id="SSF56672">
    <property type="entry name" value="DNA/RNA polymerases"/>
    <property type="match status" value="1"/>
</dbReference>
<feature type="domain" description="Reverse transcriptase" evidence="1">
    <location>
        <begin position="1"/>
        <end position="168"/>
    </location>
</feature>
<comment type="caution">
    <text evidence="2">The sequence shown here is derived from an EMBL/GenBank/DDBJ whole genome shotgun (WGS) entry which is preliminary data.</text>
</comment>
<dbReference type="InterPro" id="IPR043128">
    <property type="entry name" value="Rev_trsase/Diguanyl_cyclase"/>
</dbReference>
<dbReference type="Proteomes" id="UP001057375">
    <property type="component" value="Unassembled WGS sequence"/>
</dbReference>
<sequence>MELREWLSQSSHHCAVALDISDAYGSCAFSLIDNLLSAACDTPTANLIKQFNNVTLHHGESSFRMRRGLQQGLPHSPILFNLLLDKILPPGVKTSIRAYADDILVLGMNVGELETTCAVIKTALEQAGLMINTHKCFSIGTSSSVLFGENEVQQLTLENQHRYLGMVVLNGAPLRTSCSEKLHQLNDEMERILSLPLTPFQLILAVNSHIIPSFTFHGRLEWIRRKDLAFADIQIAKTVKKTFRLPMRGTPNSFLHTQQRDGGLGIKSLLVDTDCNRISLLLSALTLSFFTTAFNTFLSQCEHEWTEVNGVDQLKLEYTTRGDIKRRERRTDGRSRLANTNWLLPLQALRRLNLTLCRESPSSFSILGDGWRATAHTINYRMRHVKRLAAVAEWAALTSTGRAVP</sequence>
<dbReference type="PROSITE" id="PS50878">
    <property type="entry name" value="RT_POL"/>
    <property type="match status" value="1"/>
</dbReference>
<accession>A0ABQ5JW82</accession>